<reference evidence="1 2" key="1">
    <citation type="submission" date="2015-04" db="EMBL/GenBank/DDBJ databases">
        <title>Complete genome sequence of Schizopora paradoxa KUC8140, a cosmopolitan wood degrader in East Asia.</title>
        <authorList>
            <consortium name="DOE Joint Genome Institute"/>
            <person name="Min B."/>
            <person name="Park H."/>
            <person name="Jang Y."/>
            <person name="Kim J.-J."/>
            <person name="Kim K.H."/>
            <person name="Pangilinan J."/>
            <person name="Lipzen A."/>
            <person name="Riley R."/>
            <person name="Grigoriev I.V."/>
            <person name="Spatafora J.W."/>
            <person name="Choi I.-G."/>
        </authorList>
    </citation>
    <scope>NUCLEOTIDE SEQUENCE [LARGE SCALE GENOMIC DNA]</scope>
    <source>
        <strain evidence="1 2">KUC8140</strain>
    </source>
</reference>
<sequence>MMAMKIENISNDPQFKDIPRPTLESIIATNELVNSLSGNGLAKKDLLFVPDTLSITRFDDAGASAADVRKLLSAEQSSEFRVFVRAAQDLASANTCASVLAGQGSEGDEYGDVGLLLGAAKAIEEAKDAEGRAKAALAMLGMEHVLSQASDASTPVRDFCLPTSFKCKPSDSLLATFKAARSKLGLASPFAFSVDCSSLQGGVVLHVLLGRIQPASGPEGTKGSATSAASNQTASSILRSLEVSRRRDSGNQSRCFLNCSRFPSGRRNGASTCFPLFLLALLLLPATYQITNVSYTLTRTIHEFTSRSSDALHTLQLWSSISFEIPSHLEAGFDSSTIGDHLASYFISPPIVTLSAQCLCRHSKQVKGTFPRFDVQNFILGIPAANAYSHLLCRYRPWRVQKGINNLKRYKYI</sequence>
<name>A0A0H2S8F3_9AGAM</name>
<organism evidence="1 2">
    <name type="scientific">Schizopora paradoxa</name>
    <dbReference type="NCBI Taxonomy" id="27342"/>
    <lineage>
        <taxon>Eukaryota</taxon>
        <taxon>Fungi</taxon>
        <taxon>Dikarya</taxon>
        <taxon>Basidiomycota</taxon>
        <taxon>Agaricomycotina</taxon>
        <taxon>Agaricomycetes</taxon>
        <taxon>Hymenochaetales</taxon>
        <taxon>Schizoporaceae</taxon>
        <taxon>Schizopora</taxon>
    </lineage>
</organism>
<dbReference type="AlphaFoldDB" id="A0A0H2S8F3"/>
<evidence type="ECO:0000313" key="1">
    <source>
        <dbReference type="EMBL" id="KLO20512.1"/>
    </source>
</evidence>
<dbReference type="EMBL" id="KQ085882">
    <property type="protein sequence ID" value="KLO20512.1"/>
    <property type="molecule type" value="Genomic_DNA"/>
</dbReference>
<proteinExistence type="predicted"/>
<dbReference type="InParanoid" id="A0A0H2S8F3"/>
<accession>A0A0H2S8F3</accession>
<evidence type="ECO:0000313" key="2">
    <source>
        <dbReference type="Proteomes" id="UP000053477"/>
    </source>
</evidence>
<keyword evidence="2" id="KW-1185">Reference proteome</keyword>
<protein>
    <submittedName>
        <fullName evidence="1">Uncharacterized protein</fullName>
    </submittedName>
</protein>
<gene>
    <name evidence="1" type="ORF">SCHPADRAFT_10124</name>
</gene>
<dbReference type="OrthoDB" id="10261040at2759"/>
<dbReference type="Proteomes" id="UP000053477">
    <property type="component" value="Unassembled WGS sequence"/>
</dbReference>